<dbReference type="InterPro" id="IPR024516">
    <property type="entry name" value="Mce_C"/>
</dbReference>
<evidence type="ECO:0000313" key="4">
    <source>
        <dbReference type="Proteomes" id="UP000035021"/>
    </source>
</evidence>
<dbReference type="Pfam" id="PF11887">
    <property type="entry name" value="Mce4_CUP1"/>
    <property type="match status" value="1"/>
</dbReference>
<sequence>MLSMTKLRRSTLLAGIALLAVVGLSGCSMIPGSWKAAFGQAIEVTAYFDNVAGLYETNDVSVLGMPVGQVTSVEPQGDRVKVTMTIDSDIPVPADATAAIVNTSIVTTRHVELSPVYQEGPKLENGSVIQETKAPVSIGELFDAIDGLVVALKGPKGGPAPLADMIDITAGIADGNGEEIRAALEQLGEASEVVSGNSDALVDVIETIEGLTTTLVKNYPKMTAFSKSVNEVSELLGQQSPGLVATLRNLNQTLQNTTEFLRGNTNTISVSFDRLAALTANLSDYSRQVVETIDVAPLLFQNLSNSISAEQGAWRVQVLLDKSLVDNELLAKFCEAINLQKDGCRTGKLKDFGPDLGIYSAMWELVK</sequence>
<comment type="caution">
    <text evidence="3">The sequence shown here is derived from an EMBL/GenBank/DDBJ whole genome shotgun (WGS) entry which is preliminary data.</text>
</comment>
<dbReference type="Pfam" id="PF02470">
    <property type="entry name" value="MlaD"/>
    <property type="match status" value="1"/>
</dbReference>
<dbReference type="PROSITE" id="PS51257">
    <property type="entry name" value="PROKAR_LIPOPROTEIN"/>
    <property type="match status" value="1"/>
</dbReference>
<proteinExistence type="predicted"/>
<accession>A0ABQ0IF49</accession>
<evidence type="ECO:0000313" key="3">
    <source>
        <dbReference type="EMBL" id="GAC82181.1"/>
    </source>
</evidence>
<dbReference type="EMBL" id="BAOQ01000001">
    <property type="protein sequence ID" value="GAC82181.1"/>
    <property type="molecule type" value="Genomic_DNA"/>
</dbReference>
<dbReference type="NCBIfam" id="TIGR00996">
    <property type="entry name" value="Mtu_fam_mce"/>
    <property type="match status" value="1"/>
</dbReference>
<dbReference type="PANTHER" id="PTHR33371:SF4">
    <property type="entry name" value="INTERMEMBRANE PHOSPHOLIPID TRANSPORT SYSTEM BINDING PROTEIN MLAD"/>
    <property type="match status" value="1"/>
</dbReference>
<dbReference type="InterPro" id="IPR052336">
    <property type="entry name" value="MlaD_Phospholipid_Transporter"/>
</dbReference>
<evidence type="ECO:0000259" key="2">
    <source>
        <dbReference type="Pfam" id="PF11887"/>
    </source>
</evidence>
<dbReference type="InterPro" id="IPR003399">
    <property type="entry name" value="Mce/MlaD"/>
</dbReference>
<name>A0ABQ0IF49_9ACTN</name>
<protein>
    <submittedName>
        <fullName evidence="3">Mce family protein</fullName>
    </submittedName>
</protein>
<evidence type="ECO:0000259" key="1">
    <source>
        <dbReference type="Pfam" id="PF02470"/>
    </source>
</evidence>
<organism evidence="3 4">
    <name type="scientific">Gordonia paraffinivorans NBRC 108238</name>
    <dbReference type="NCBI Taxonomy" id="1223543"/>
    <lineage>
        <taxon>Bacteria</taxon>
        <taxon>Bacillati</taxon>
        <taxon>Actinomycetota</taxon>
        <taxon>Actinomycetes</taxon>
        <taxon>Mycobacteriales</taxon>
        <taxon>Gordoniaceae</taxon>
        <taxon>Gordonia</taxon>
    </lineage>
</organism>
<feature type="domain" description="Mce/MlaD" evidence="1">
    <location>
        <begin position="42"/>
        <end position="115"/>
    </location>
</feature>
<feature type="domain" description="Mammalian cell entry C-terminal" evidence="2">
    <location>
        <begin position="121"/>
        <end position="294"/>
    </location>
</feature>
<reference evidence="3 4" key="1">
    <citation type="submission" date="2013-02" db="EMBL/GenBank/DDBJ databases">
        <title>Whole genome shotgun sequence of Gordonia paraffinivorans NBRC 108238.</title>
        <authorList>
            <person name="Isaki-Nakamura S."/>
            <person name="Hosoyama A."/>
            <person name="Tsuchikane K."/>
            <person name="Ando Y."/>
            <person name="Baba S."/>
            <person name="Ohji S."/>
            <person name="Hamada M."/>
            <person name="Tamura T."/>
            <person name="Yamazoe A."/>
            <person name="Yamazaki S."/>
            <person name="Fujita N."/>
        </authorList>
    </citation>
    <scope>NUCLEOTIDE SEQUENCE [LARGE SCALE GENOMIC DNA]</scope>
    <source>
        <strain evidence="3 4">NBRC 108238</strain>
    </source>
</reference>
<keyword evidence="4" id="KW-1185">Reference proteome</keyword>
<dbReference type="PANTHER" id="PTHR33371">
    <property type="entry name" value="INTERMEMBRANE PHOSPHOLIPID TRANSPORT SYSTEM BINDING PROTEIN MLAD-RELATED"/>
    <property type="match status" value="1"/>
</dbReference>
<dbReference type="RefSeq" id="WP_006898410.1">
    <property type="nucleotide sequence ID" value="NZ_BAOQ01000001.1"/>
</dbReference>
<dbReference type="Proteomes" id="UP000035021">
    <property type="component" value="Unassembled WGS sequence"/>
</dbReference>
<dbReference type="InterPro" id="IPR005693">
    <property type="entry name" value="Mce"/>
</dbReference>
<gene>
    <name evidence="3" type="primary">mceD</name>
    <name evidence="3" type="ORF">GP2_001_00340</name>
</gene>